<dbReference type="Gene3D" id="1.20.1720.10">
    <property type="entry name" value="Multidrug resistance protein D"/>
    <property type="match status" value="1"/>
</dbReference>
<keyword evidence="3" id="KW-0813">Transport</keyword>
<feature type="transmembrane region" description="Helical" evidence="9">
    <location>
        <begin position="195"/>
        <end position="217"/>
    </location>
</feature>
<feature type="transmembrane region" description="Helical" evidence="9">
    <location>
        <begin position="297"/>
        <end position="324"/>
    </location>
</feature>
<evidence type="ECO:0000256" key="4">
    <source>
        <dbReference type="ARBA" id="ARBA00022475"/>
    </source>
</evidence>
<dbReference type="SUPFAM" id="SSF103473">
    <property type="entry name" value="MFS general substrate transporter"/>
    <property type="match status" value="1"/>
</dbReference>
<reference evidence="11" key="1">
    <citation type="submission" date="2023-07" db="EMBL/GenBank/DDBJ databases">
        <title>Bifidobacterium aquikefiriaerophilum sp. nov. and Bifidobacterium eccum sp. nov., isolated from water kefir.</title>
        <authorList>
            <person name="Breselge S."/>
            <person name="Bellassi P."/>
            <person name="Barcenilla C."/>
            <person name="Alvarez-Ordonez A."/>
            <person name="Morelli L."/>
            <person name="Cotter P.D."/>
        </authorList>
    </citation>
    <scope>NUCLEOTIDE SEQUENCE</scope>
    <source>
        <strain evidence="11">WK041_4_12</strain>
    </source>
</reference>
<dbReference type="EMBL" id="CP129674">
    <property type="protein sequence ID" value="XDS45159.1"/>
    <property type="molecule type" value="Genomic_DNA"/>
</dbReference>
<evidence type="ECO:0000256" key="1">
    <source>
        <dbReference type="ARBA" id="ARBA00004651"/>
    </source>
</evidence>
<dbReference type="InterPro" id="IPR004638">
    <property type="entry name" value="EmrB-like"/>
</dbReference>
<dbReference type="InterPro" id="IPR005829">
    <property type="entry name" value="Sugar_transporter_CS"/>
</dbReference>
<organism evidence="11">
    <name type="scientific">Bifidobacterium aquikefiricola</name>
    <dbReference type="NCBI Taxonomy" id="3059038"/>
    <lineage>
        <taxon>Bacteria</taxon>
        <taxon>Bacillati</taxon>
        <taxon>Actinomycetota</taxon>
        <taxon>Actinomycetes</taxon>
        <taxon>Bifidobacteriales</taxon>
        <taxon>Bifidobacteriaceae</taxon>
        <taxon>Bifidobacterium</taxon>
    </lineage>
</organism>
<dbReference type="AlphaFoldDB" id="A0AB39U8D3"/>
<sequence>MTSRPDTSFTPSSAHSSHHSLPHSSPISEHVEEPQQSPSIGRLVAALMAGAITPILDSTIVAVGMNTLVAAFHAPIATMQWVTTGYLLALALAVPFVSWAQNRFGGKRTWIFALSLFVLGSVLCACAWNVGALIAFRVLQGIGGGILLPLMQTLAMQNVPAQQRTKTIANISLPIALGPILGPVLGGIVLNWLTWHWLFLINVPIGIVGLVLAALYLKSDAPTSHTYNSGASLDVRGAVLLCPGLAGLMYGLSKSYDVGGFGRSDVLVSTIGGAVFFCAFILWAMHTGDRALINVRLLRLHSVSVASFGMLFAGAISFAGNFALPLYFQLLRGDSVLNAAFFLIPQGLGALLARFFISPVVERLGARLSCFLSMVLMFVATLPFAYSDAHTNLWFLGTMLFLRGLGQGFMLIPMMSVAYNDVPIALMPHASAITRIVQQLGGAFATALVAVVLTLHVNAVMPVRGFDQAFWVIEGFTIVSAIIALFLPSVKTEQKTLKTA</sequence>
<feature type="transmembrane region" description="Helical" evidence="9">
    <location>
        <begin position="393"/>
        <end position="419"/>
    </location>
</feature>
<proteinExistence type="inferred from homology"/>
<keyword evidence="4" id="KW-1003">Cell membrane</keyword>
<dbReference type="PROSITE" id="PS50850">
    <property type="entry name" value="MFS"/>
    <property type="match status" value="1"/>
</dbReference>
<keyword evidence="7 9" id="KW-0472">Membrane</keyword>
<dbReference type="NCBIfam" id="TIGR00711">
    <property type="entry name" value="efflux_EmrB"/>
    <property type="match status" value="1"/>
</dbReference>
<evidence type="ECO:0000259" key="10">
    <source>
        <dbReference type="PROSITE" id="PS50850"/>
    </source>
</evidence>
<dbReference type="GO" id="GO:0005886">
    <property type="term" value="C:plasma membrane"/>
    <property type="evidence" value="ECO:0007669"/>
    <property type="project" value="UniProtKB-SubCell"/>
</dbReference>
<feature type="transmembrane region" description="Helical" evidence="9">
    <location>
        <begin position="266"/>
        <end position="285"/>
    </location>
</feature>
<feature type="transmembrane region" description="Helical" evidence="9">
    <location>
        <begin position="237"/>
        <end position="254"/>
    </location>
</feature>
<dbReference type="RefSeq" id="WP_369344696.1">
    <property type="nucleotide sequence ID" value="NZ_CP129674.1"/>
</dbReference>
<keyword evidence="6 9" id="KW-1133">Transmembrane helix</keyword>
<accession>A0AB39U8D3</accession>
<feature type="transmembrane region" description="Helical" evidence="9">
    <location>
        <begin position="368"/>
        <end position="387"/>
    </location>
</feature>
<dbReference type="GO" id="GO:0022857">
    <property type="term" value="F:transmembrane transporter activity"/>
    <property type="evidence" value="ECO:0007669"/>
    <property type="project" value="InterPro"/>
</dbReference>
<protein>
    <submittedName>
        <fullName evidence="11">MDR family MFS transporter</fullName>
    </submittedName>
</protein>
<evidence type="ECO:0000256" key="5">
    <source>
        <dbReference type="ARBA" id="ARBA00022692"/>
    </source>
</evidence>
<feature type="transmembrane region" description="Helical" evidence="9">
    <location>
        <begin position="336"/>
        <end position="356"/>
    </location>
</feature>
<feature type="transmembrane region" description="Helical" evidence="9">
    <location>
        <begin position="168"/>
        <end position="189"/>
    </location>
</feature>
<evidence type="ECO:0000256" key="2">
    <source>
        <dbReference type="ARBA" id="ARBA00008537"/>
    </source>
</evidence>
<evidence type="ECO:0000256" key="7">
    <source>
        <dbReference type="ARBA" id="ARBA00023136"/>
    </source>
</evidence>
<dbReference type="InterPro" id="IPR011701">
    <property type="entry name" value="MFS"/>
</dbReference>
<dbReference type="Pfam" id="PF07690">
    <property type="entry name" value="MFS_1"/>
    <property type="match status" value="1"/>
</dbReference>
<dbReference type="PROSITE" id="PS00217">
    <property type="entry name" value="SUGAR_TRANSPORT_2"/>
    <property type="match status" value="1"/>
</dbReference>
<dbReference type="CDD" id="cd17503">
    <property type="entry name" value="MFS_LmrB_MDR_like"/>
    <property type="match status" value="1"/>
</dbReference>
<feature type="transmembrane region" description="Helical" evidence="9">
    <location>
        <begin position="109"/>
        <end position="130"/>
    </location>
</feature>
<dbReference type="PANTHER" id="PTHR42718:SF9">
    <property type="entry name" value="MAJOR FACILITATOR SUPERFAMILY MULTIDRUG TRANSPORTER MFSC"/>
    <property type="match status" value="1"/>
</dbReference>
<evidence type="ECO:0000256" key="6">
    <source>
        <dbReference type="ARBA" id="ARBA00022989"/>
    </source>
</evidence>
<feature type="transmembrane region" description="Helical" evidence="9">
    <location>
        <begin position="136"/>
        <end position="156"/>
    </location>
</feature>
<evidence type="ECO:0000256" key="8">
    <source>
        <dbReference type="SAM" id="MobiDB-lite"/>
    </source>
</evidence>
<name>A0AB39U8D3_9BIFI</name>
<feature type="transmembrane region" description="Helical" evidence="9">
    <location>
        <begin position="78"/>
        <end position="97"/>
    </location>
</feature>
<feature type="transmembrane region" description="Helical" evidence="9">
    <location>
        <begin position="469"/>
        <end position="488"/>
    </location>
</feature>
<dbReference type="PANTHER" id="PTHR42718">
    <property type="entry name" value="MAJOR FACILITATOR SUPERFAMILY MULTIDRUG TRANSPORTER MFSC"/>
    <property type="match status" value="1"/>
</dbReference>
<evidence type="ECO:0000256" key="3">
    <source>
        <dbReference type="ARBA" id="ARBA00022448"/>
    </source>
</evidence>
<feature type="region of interest" description="Disordered" evidence="8">
    <location>
        <begin position="1"/>
        <end position="32"/>
    </location>
</feature>
<feature type="domain" description="Major facilitator superfamily (MFS) profile" evidence="10">
    <location>
        <begin position="43"/>
        <end position="492"/>
    </location>
</feature>
<comment type="similarity">
    <text evidence="2">Belongs to the major facilitator superfamily. EmrB family.</text>
</comment>
<feature type="transmembrane region" description="Helical" evidence="9">
    <location>
        <begin position="43"/>
        <end position="72"/>
    </location>
</feature>
<dbReference type="InterPro" id="IPR036259">
    <property type="entry name" value="MFS_trans_sf"/>
</dbReference>
<dbReference type="KEGG" id="baqk:QN215_03305"/>
<keyword evidence="5 9" id="KW-0812">Transmembrane</keyword>
<feature type="transmembrane region" description="Helical" evidence="9">
    <location>
        <begin position="440"/>
        <end position="457"/>
    </location>
</feature>
<evidence type="ECO:0000313" key="11">
    <source>
        <dbReference type="EMBL" id="XDS45159.1"/>
    </source>
</evidence>
<comment type="subcellular location">
    <subcellularLocation>
        <location evidence="1">Cell membrane</location>
        <topology evidence="1">Multi-pass membrane protein</topology>
    </subcellularLocation>
</comment>
<evidence type="ECO:0000256" key="9">
    <source>
        <dbReference type="SAM" id="Phobius"/>
    </source>
</evidence>
<dbReference type="InterPro" id="IPR020846">
    <property type="entry name" value="MFS_dom"/>
</dbReference>
<gene>
    <name evidence="11" type="ORF">QN215_03305</name>
</gene>
<dbReference type="Gene3D" id="1.20.1250.20">
    <property type="entry name" value="MFS general substrate transporter like domains"/>
    <property type="match status" value="1"/>
</dbReference>